<gene>
    <name evidence="2" type="ORF">GSPATT00028746001</name>
</gene>
<reference evidence="2 3" key="1">
    <citation type="journal article" date="2006" name="Nature">
        <title>Global trends of whole-genome duplications revealed by the ciliate Paramecium tetraurelia.</title>
        <authorList>
            <consortium name="Genoscope"/>
            <person name="Aury J.-M."/>
            <person name="Jaillon O."/>
            <person name="Duret L."/>
            <person name="Noel B."/>
            <person name="Jubin C."/>
            <person name="Porcel B.M."/>
            <person name="Segurens B."/>
            <person name="Daubin V."/>
            <person name="Anthouard V."/>
            <person name="Aiach N."/>
            <person name="Arnaiz O."/>
            <person name="Billaut A."/>
            <person name="Beisson J."/>
            <person name="Blanc I."/>
            <person name="Bouhouche K."/>
            <person name="Camara F."/>
            <person name="Duharcourt S."/>
            <person name="Guigo R."/>
            <person name="Gogendeau D."/>
            <person name="Katinka M."/>
            <person name="Keller A.-M."/>
            <person name="Kissmehl R."/>
            <person name="Klotz C."/>
            <person name="Koll F."/>
            <person name="Le Moue A."/>
            <person name="Lepere C."/>
            <person name="Malinsky S."/>
            <person name="Nowacki M."/>
            <person name="Nowak J.K."/>
            <person name="Plattner H."/>
            <person name="Poulain J."/>
            <person name="Ruiz F."/>
            <person name="Serrano V."/>
            <person name="Zagulski M."/>
            <person name="Dessen P."/>
            <person name="Betermier M."/>
            <person name="Weissenbach J."/>
            <person name="Scarpelli C."/>
            <person name="Schachter V."/>
            <person name="Sperling L."/>
            <person name="Meyer E."/>
            <person name="Cohen J."/>
            <person name="Wincker P."/>
        </authorList>
    </citation>
    <scope>NUCLEOTIDE SEQUENCE [LARGE SCALE GENOMIC DNA]</scope>
    <source>
        <strain evidence="2 3">Stock d4-2</strain>
    </source>
</reference>
<dbReference type="InterPro" id="IPR002048">
    <property type="entry name" value="EF_hand_dom"/>
</dbReference>
<proteinExistence type="predicted"/>
<dbReference type="InterPro" id="IPR052603">
    <property type="entry name" value="EFCB6"/>
</dbReference>
<accession>A0BGP4</accession>
<dbReference type="GO" id="GO:0005509">
    <property type="term" value="F:calcium ion binding"/>
    <property type="evidence" value="ECO:0007669"/>
    <property type="project" value="InterPro"/>
</dbReference>
<dbReference type="GeneID" id="5010893"/>
<dbReference type="EMBL" id="CT867993">
    <property type="protein sequence ID" value="CAK57711.1"/>
    <property type="molecule type" value="Genomic_DNA"/>
</dbReference>
<dbReference type="OrthoDB" id="187808at2759"/>
<dbReference type="InterPro" id="IPR011992">
    <property type="entry name" value="EF-hand-dom_pair"/>
</dbReference>
<feature type="domain" description="EF-hand" evidence="1">
    <location>
        <begin position="487"/>
        <end position="522"/>
    </location>
</feature>
<evidence type="ECO:0000259" key="1">
    <source>
        <dbReference type="PROSITE" id="PS50222"/>
    </source>
</evidence>
<dbReference type="PROSITE" id="PS50222">
    <property type="entry name" value="EF_HAND_2"/>
    <property type="match status" value="1"/>
</dbReference>
<evidence type="ECO:0000313" key="2">
    <source>
        <dbReference type="EMBL" id="CAK57711.1"/>
    </source>
</evidence>
<dbReference type="Proteomes" id="UP000000600">
    <property type="component" value="Unassembled WGS sequence"/>
</dbReference>
<name>A0BGP4_PARTE</name>
<dbReference type="AlphaFoldDB" id="A0BGP4"/>
<dbReference type="PANTHER" id="PTHR20875:SF0">
    <property type="entry name" value="GH12158P"/>
    <property type="match status" value="1"/>
</dbReference>
<dbReference type="InParanoid" id="A0BGP4"/>
<organism evidence="2 3">
    <name type="scientific">Paramecium tetraurelia</name>
    <dbReference type="NCBI Taxonomy" id="5888"/>
    <lineage>
        <taxon>Eukaryota</taxon>
        <taxon>Sar</taxon>
        <taxon>Alveolata</taxon>
        <taxon>Ciliophora</taxon>
        <taxon>Intramacronucleata</taxon>
        <taxon>Oligohymenophorea</taxon>
        <taxon>Peniculida</taxon>
        <taxon>Parameciidae</taxon>
        <taxon>Paramecium</taxon>
    </lineage>
</organism>
<dbReference type="PANTHER" id="PTHR20875">
    <property type="entry name" value="EF-HAND CALCIUM-BINDING DOMAIN-CONTAINING PROTEIN 6-RELATED"/>
    <property type="match status" value="1"/>
</dbReference>
<evidence type="ECO:0000313" key="3">
    <source>
        <dbReference type="Proteomes" id="UP000000600"/>
    </source>
</evidence>
<protein>
    <recommendedName>
        <fullName evidence="1">EF-hand domain-containing protein</fullName>
    </recommendedName>
</protein>
<dbReference type="SUPFAM" id="SSF47473">
    <property type="entry name" value="EF-hand"/>
    <property type="match status" value="4"/>
</dbReference>
<dbReference type="KEGG" id="ptm:GSPATT00028746001"/>
<dbReference type="HOGENOM" id="CLU_013413_0_0_1"/>
<dbReference type="STRING" id="5888.A0BGP4"/>
<dbReference type="RefSeq" id="XP_001425109.1">
    <property type="nucleotide sequence ID" value="XM_001425072.1"/>
</dbReference>
<dbReference type="Gene3D" id="1.10.238.10">
    <property type="entry name" value="EF-hand"/>
    <property type="match status" value="6"/>
</dbReference>
<dbReference type="eggNOG" id="ENOG502QRVM">
    <property type="taxonomic scope" value="Eukaryota"/>
</dbReference>
<dbReference type="OMA" id="YANRENH"/>
<sequence>MLSFTGLVGTYVQQDIETRLQQEVYKKQIRVREFFTDFDRLRKGWVTEDKFRSALSMINFHFTRDEIEEIIRRYKLNDGLVQYTTFCNKLEEQFLNSEAKAQVFQAPQIFNKDEEDTVKRLMLAIKRKIATKRIFLKQPFQDFDRTACSHITIDQFSRVLNQLGLLPKDQYLQLLIRQYIDNGNPKEVNYEMLSGVITGIKHNPKEVHPDDDFIEDKEGLDLISTLFTSKKLTDNINTLEQVLKKIQGDVVMKRIRIREFYKDFDSLRKGLVTESQFARILHLQNIPVTEKEISILLNHYKIDSIPNGQVDYNQFCEDVDKIFTIKGIDKSPQAQVPQIDDTTTLPARRRYLQMTEQEAIQLDELLMKYKQAIQNKRCSLETNQVRVHHYKSILKNSQLIQLIPRPLFTLNLLLKRFVDKANLNEVNYYDFCRIVDQSDEGVAISRSHADAFKNYVKSDNVSQAFIRNDQPNDFEDLMAKLRRIVKEQRQRVAEFLKDFDKLRSGTITVTQLRKGLSMAKILLSDAEFQLILQNFGCKDKPNFVYWKDFTDQVDQVFTTKNLEKVSPSEDVPLMSTQYNYGRVSITERDRQVAEVVKKKFQYFCKATRLDIKQFFQDWDKLGRNKVSPKQFRQTLATVNFILSDEEFQAVVKIYAAEDDGDIRYVQFINDTQPPLEMQTESGASQAYVGVKPKEKEKLQPSVLLEQIKVAVKIKRLRLGDYFKDFDPLRKGLMPTNKFRGVLSQMKIDLDQESLDLLETMYVVPEDPIRVNYAKFIEDVEIVFTKSGLDKDPLMKPPVHVIPTFLDPRDALTSEEEEALHAIMLRLGEVVKKHRILLKPHFQDKDKTKSGKITFTRFRSIMDFHKLPLTDDQFRVICKRFAYQGIEFNYVEFDEILKKYENFYQ</sequence>
<keyword evidence="3" id="KW-1185">Reference proteome</keyword>